<dbReference type="RefSeq" id="WP_278010237.1">
    <property type="nucleotide sequence ID" value="NZ_CP121112.1"/>
</dbReference>
<gene>
    <name evidence="2" type="ORF">ACFFVK_12425</name>
</gene>
<evidence type="ECO:0000256" key="1">
    <source>
        <dbReference type="SAM" id="MobiDB-lite"/>
    </source>
</evidence>
<comment type="caution">
    <text evidence="2">The sequence shown here is derived from an EMBL/GenBank/DDBJ whole genome shotgun (WGS) entry which is preliminary data.</text>
</comment>
<sequence>MTTQNRENYGRDVRSFHHPEDDMKPVSDITNQANQSYADEYERQNDDDDDEIVNQDDDIVNNEDEGINNFYEDDSDNIDDLEEDYDENDRDINDFAKENTNKDLLDLEYDIDQDLEETDPVNHPRNFQY</sequence>
<name>A0ABV5HBV8_9FLAO</name>
<reference evidence="2 3" key="1">
    <citation type="submission" date="2024-09" db="EMBL/GenBank/DDBJ databases">
        <authorList>
            <person name="Sun Q."/>
            <person name="Mori K."/>
        </authorList>
    </citation>
    <scope>NUCLEOTIDE SEQUENCE [LARGE SCALE GENOMIC DNA]</scope>
    <source>
        <strain evidence="2 3">CECT 8365</strain>
    </source>
</reference>
<proteinExistence type="predicted"/>
<feature type="region of interest" description="Disordered" evidence="1">
    <location>
        <begin position="1"/>
        <end position="78"/>
    </location>
</feature>
<keyword evidence="3" id="KW-1185">Reference proteome</keyword>
<accession>A0ABV5HBV8</accession>
<organism evidence="2 3">
    <name type="scientific">Flavobacterium gyeonganense</name>
    <dbReference type="NCBI Taxonomy" id="1310418"/>
    <lineage>
        <taxon>Bacteria</taxon>
        <taxon>Pseudomonadati</taxon>
        <taxon>Bacteroidota</taxon>
        <taxon>Flavobacteriia</taxon>
        <taxon>Flavobacteriales</taxon>
        <taxon>Flavobacteriaceae</taxon>
        <taxon>Flavobacterium</taxon>
    </lineage>
</organism>
<feature type="compositionally biased region" description="Polar residues" evidence="1">
    <location>
        <begin position="28"/>
        <end position="37"/>
    </location>
</feature>
<evidence type="ECO:0000313" key="3">
    <source>
        <dbReference type="Proteomes" id="UP001589562"/>
    </source>
</evidence>
<feature type="compositionally biased region" description="Acidic residues" evidence="1">
    <location>
        <begin position="45"/>
        <end position="78"/>
    </location>
</feature>
<dbReference type="Proteomes" id="UP001589562">
    <property type="component" value="Unassembled WGS sequence"/>
</dbReference>
<feature type="compositionally biased region" description="Basic and acidic residues" evidence="1">
    <location>
        <begin position="8"/>
        <end position="25"/>
    </location>
</feature>
<protein>
    <submittedName>
        <fullName evidence="2">Uncharacterized protein</fullName>
    </submittedName>
</protein>
<dbReference type="EMBL" id="JBHMFE010000015">
    <property type="protein sequence ID" value="MFB9109384.1"/>
    <property type="molecule type" value="Genomic_DNA"/>
</dbReference>
<evidence type="ECO:0000313" key="2">
    <source>
        <dbReference type="EMBL" id="MFB9109384.1"/>
    </source>
</evidence>